<dbReference type="PANTHER" id="PTHR28637">
    <property type="entry name" value="DNA REPLICATION FACTOR CDT1"/>
    <property type="match status" value="1"/>
</dbReference>
<evidence type="ECO:0000313" key="1">
    <source>
        <dbReference type="EMBL" id="RHN52604.1"/>
    </source>
</evidence>
<proteinExistence type="predicted"/>
<protein>
    <submittedName>
        <fullName evidence="1">Uncharacterized protein</fullName>
    </submittedName>
</protein>
<dbReference type="Gramene" id="rna37298">
    <property type="protein sequence ID" value="RHN52604.1"/>
    <property type="gene ID" value="gene37298"/>
</dbReference>
<dbReference type="Proteomes" id="UP000265566">
    <property type="component" value="Chromosome 6"/>
</dbReference>
<dbReference type="InterPro" id="IPR045173">
    <property type="entry name" value="Cdt1"/>
</dbReference>
<accession>A0A396HL37</accession>
<sequence length="94" mass="10679">MIWTIEDVLRSEDCKSFGSVSLPQQVDENLSHSFHKINVDQHCLDASDNNPSSSVELVNVIDSIFDSVERSSITKEELLQKIMNCLDFVEISMF</sequence>
<dbReference type="GO" id="GO:0003677">
    <property type="term" value="F:DNA binding"/>
    <property type="evidence" value="ECO:0007669"/>
    <property type="project" value="InterPro"/>
</dbReference>
<reference evidence="2" key="1">
    <citation type="journal article" date="2018" name="Nat. Plants">
        <title>Whole-genome landscape of Medicago truncatula symbiotic genes.</title>
        <authorList>
            <person name="Pecrix Y."/>
            <person name="Staton S.E."/>
            <person name="Sallet E."/>
            <person name="Lelandais-Briere C."/>
            <person name="Moreau S."/>
            <person name="Carrere S."/>
            <person name="Blein T."/>
            <person name="Jardinaud M.F."/>
            <person name="Latrasse D."/>
            <person name="Zouine M."/>
            <person name="Zahm M."/>
            <person name="Kreplak J."/>
            <person name="Mayjonade B."/>
            <person name="Satge C."/>
            <person name="Perez M."/>
            <person name="Cauet S."/>
            <person name="Marande W."/>
            <person name="Chantry-Darmon C."/>
            <person name="Lopez-Roques C."/>
            <person name="Bouchez O."/>
            <person name="Berard A."/>
            <person name="Debelle F."/>
            <person name="Munos S."/>
            <person name="Bendahmane A."/>
            <person name="Berges H."/>
            <person name="Niebel A."/>
            <person name="Buitink J."/>
            <person name="Frugier F."/>
            <person name="Benhamed M."/>
            <person name="Crespi M."/>
            <person name="Gouzy J."/>
            <person name="Gamas P."/>
        </authorList>
    </citation>
    <scope>NUCLEOTIDE SEQUENCE [LARGE SCALE GENOMIC DNA]</scope>
    <source>
        <strain evidence="2">cv. Jemalong A17</strain>
    </source>
</reference>
<comment type="caution">
    <text evidence="1">The sequence shown here is derived from an EMBL/GenBank/DDBJ whole genome shotgun (WGS) entry which is preliminary data.</text>
</comment>
<dbReference type="GO" id="GO:0005634">
    <property type="term" value="C:nucleus"/>
    <property type="evidence" value="ECO:0007669"/>
    <property type="project" value="GOC"/>
</dbReference>
<dbReference type="EMBL" id="PSQE01000006">
    <property type="protein sequence ID" value="RHN52604.1"/>
    <property type="molecule type" value="Genomic_DNA"/>
</dbReference>
<organism evidence="1 2">
    <name type="scientific">Medicago truncatula</name>
    <name type="common">Barrel medic</name>
    <name type="synonym">Medicago tribuloides</name>
    <dbReference type="NCBI Taxonomy" id="3880"/>
    <lineage>
        <taxon>Eukaryota</taxon>
        <taxon>Viridiplantae</taxon>
        <taxon>Streptophyta</taxon>
        <taxon>Embryophyta</taxon>
        <taxon>Tracheophyta</taxon>
        <taxon>Spermatophyta</taxon>
        <taxon>Magnoliopsida</taxon>
        <taxon>eudicotyledons</taxon>
        <taxon>Gunneridae</taxon>
        <taxon>Pentapetalae</taxon>
        <taxon>rosids</taxon>
        <taxon>fabids</taxon>
        <taxon>Fabales</taxon>
        <taxon>Fabaceae</taxon>
        <taxon>Papilionoideae</taxon>
        <taxon>50 kb inversion clade</taxon>
        <taxon>NPAAA clade</taxon>
        <taxon>Hologalegina</taxon>
        <taxon>IRL clade</taxon>
        <taxon>Trifolieae</taxon>
        <taxon>Medicago</taxon>
    </lineage>
</organism>
<gene>
    <name evidence="1" type="ORF">MtrunA17_Chr6g0482341</name>
</gene>
<evidence type="ECO:0000313" key="2">
    <source>
        <dbReference type="Proteomes" id="UP000265566"/>
    </source>
</evidence>
<name>A0A396HL37_MEDTR</name>
<dbReference type="GO" id="GO:0071163">
    <property type="term" value="P:DNA replication preinitiation complex assembly"/>
    <property type="evidence" value="ECO:0007669"/>
    <property type="project" value="InterPro"/>
</dbReference>
<dbReference type="GO" id="GO:0030174">
    <property type="term" value="P:regulation of DNA-templated DNA replication initiation"/>
    <property type="evidence" value="ECO:0007669"/>
    <property type="project" value="InterPro"/>
</dbReference>
<dbReference type="AlphaFoldDB" id="A0A396HL37"/>
<dbReference type="PANTHER" id="PTHR28637:SF13">
    <property type="entry name" value="EXPRESSED PROTEIN"/>
    <property type="match status" value="1"/>
</dbReference>